<sequence length="225" mass="25478">MDAFVKQHCRAAKYDILSGGANEDLSSREGFHTLLLKGLRLMTFALVMCGPPCSLFIFLSSSQHLRHLYGAMGSPWDVPTQLANIIAGNMACFLHIIKIARKPWIVVEQPKGSWLLKLPRVLDLISTCKFMRGHQLEKATTLVGDLPGLKSLKRVITKKKREHYKKIRAKKNQPPMYIVTERGVHGTRHLAKSAVYPTRFCTALAKLWLRDLREHQGYQGLPSSY</sequence>
<evidence type="ECO:0000256" key="1">
    <source>
        <dbReference type="SAM" id="Phobius"/>
    </source>
</evidence>
<feature type="transmembrane region" description="Helical" evidence="1">
    <location>
        <begin position="38"/>
        <end position="58"/>
    </location>
</feature>
<dbReference type="Proteomes" id="UP001642484">
    <property type="component" value="Unassembled WGS sequence"/>
</dbReference>
<accession>A0ABP0HUJ0</accession>
<evidence type="ECO:0000313" key="3">
    <source>
        <dbReference type="Proteomes" id="UP001642484"/>
    </source>
</evidence>
<dbReference type="EMBL" id="CAXAMN010001336">
    <property type="protein sequence ID" value="CAK8993882.1"/>
    <property type="molecule type" value="Genomic_DNA"/>
</dbReference>
<name>A0ABP0HUJ0_9DINO</name>
<organism evidence="2 3">
    <name type="scientific">Durusdinium trenchii</name>
    <dbReference type="NCBI Taxonomy" id="1381693"/>
    <lineage>
        <taxon>Eukaryota</taxon>
        <taxon>Sar</taxon>
        <taxon>Alveolata</taxon>
        <taxon>Dinophyceae</taxon>
        <taxon>Suessiales</taxon>
        <taxon>Symbiodiniaceae</taxon>
        <taxon>Durusdinium</taxon>
    </lineage>
</organism>
<keyword evidence="1" id="KW-1133">Transmembrane helix</keyword>
<keyword evidence="3" id="KW-1185">Reference proteome</keyword>
<comment type="caution">
    <text evidence="2">The sequence shown here is derived from an EMBL/GenBank/DDBJ whole genome shotgun (WGS) entry which is preliminary data.</text>
</comment>
<reference evidence="2 3" key="1">
    <citation type="submission" date="2024-02" db="EMBL/GenBank/DDBJ databases">
        <authorList>
            <person name="Chen Y."/>
            <person name="Shah S."/>
            <person name="Dougan E. K."/>
            <person name="Thang M."/>
            <person name="Chan C."/>
        </authorList>
    </citation>
    <scope>NUCLEOTIDE SEQUENCE [LARGE SCALE GENOMIC DNA]</scope>
</reference>
<gene>
    <name evidence="2" type="ORF">CCMP2556_LOCUS3418</name>
</gene>
<keyword evidence="1" id="KW-0472">Membrane</keyword>
<proteinExistence type="predicted"/>
<protein>
    <submittedName>
        <fullName evidence="2">Uncharacterized protein</fullName>
    </submittedName>
</protein>
<evidence type="ECO:0000313" key="2">
    <source>
        <dbReference type="EMBL" id="CAK8993882.1"/>
    </source>
</evidence>
<feature type="transmembrane region" description="Helical" evidence="1">
    <location>
        <begin position="78"/>
        <end position="97"/>
    </location>
</feature>
<keyword evidence="1" id="KW-0812">Transmembrane</keyword>